<comment type="catalytic activity">
    <reaction evidence="1 15">
        <text>Endonucleolytic cleavage to 5'-phosphomonoester.</text>
        <dbReference type="EC" id="3.1.26.3"/>
    </reaction>
</comment>
<dbReference type="InterPro" id="IPR036389">
    <property type="entry name" value="RNase_III_sf"/>
</dbReference>
<dbReference type="FunFam" id="1.10.1520.10:FF:000001">
    <property type="entry name" value="Ribonuclease 3"/>
    <property type="match status" value="1"/>
</dbReference>
<name>A0A0K6H617_9NEIS</name>
<evidence type="ECO:0000256" key="6">
    <source>
        <dbReference type="ARBA" id="ARBA00022552"/>
    </source>
</evidence>
<dbReference type="GO" id="GO:0010468">
    <property type="term" value="P:regulation of gene expression"/>
    <property type="evidence" value="ECO:0007669"/>
    <property type="project" value="TreeGrafter"/>
</dbReference>
<evidence type="ECO:0000313" key="20">
    <source>
        <dbReference type="Proteomes" id="UP000243535"/>
    </source>
</evidence>
<dbReference type="GO" id="GO:0042802">
    <property type="term" value="F:identical protein binding"/>
    <property type="evidence" value="ECO:0007669"/>
    <property type="project" value="UniProtKB-ARBA"/>
</dbReference>
<comment type="subunit">
    <text evidence="4 15">Homodimer.</text>
</comment>
<dbReference type="SUPFAM" id="SSF54768">
    <property type="entry name" value="dsRNA-binding domain-like"/>
    <property type="match status" value="1"/>
</dbReference>
<dbReference type="PANTHER" id="PTHR11207">
    <property type="entry name" value="RIBONUCLEASE III"/>
    <property type="match status" value="1"/>
</dbReference>
<evidence type="ECO:0000256" key="4">
    <source>
        <dbReference type="ARBA" id="ARBA00011738"/>
    </source>
</evidence>
<evidence type="ECO:0000256" key="2">
    <source>
        <dbReference type="ARBA" id="ARBA00004496"/>
    </source>
</evidence>
<dbReference type="Pfam" id="PF00035">
    <property type="entry name" value="dsrm"/>
    <property type="match status" value="1"/>
</dbReference>
<reference evidence="20" key="1">
    <citation type="submission" date="2015-08" db="EMBL/GenBank/DDBJ databases">
        <authorList>
            <person name="Varghese N."/>
        </authorList>
    </citation>
    <scope>NUCLEOTIDE SEQUENCE [LARGE SCALE GENOMIC DNA]</scope>
    <source>
        <strain evidence="20">DSM 17901</strain>
    </source>
</reference>
<dbReference type="GO" id="GO:0005737">
    <property type="term" value="C:cytoplasm"/>
    <property type="evidence" value="ECO:0007669"/>
    <property type="project" value="UniProtKB-SubCell"/>
</dbReference>
<keyword evidence="9 15" id="KW-0540">Nuclease</keyword>
<evidence type="ECO:0000256" key="9">
    <source>
        <dbReference type="ARBA" id="ARBA00022722"/>
    </source>
</evidence>
<dbReference type="GO" id="GO:0006397">
    <property type="term" value="P:mRNA processing"/>
    <property type="evidence" value="ECO:0007669"/>
    <property type="project" value="UniProtKB-UniRule"/>
</dbReference>
<dbReference type="AlphaFoldDB" id="A0A0K6H617"/>
<dbReference type="CDD" id="cd10845">
    <property type="entry name" value="DSRM_RNAse_III_family"/>
    <property type="match status" value="1"/>
</dbReference>
<dbReference type="CDD" id="cd00593">
    <property type="entry name" value="RIBOc"/>
    <property type="match status" value="1"/>
</dbReference>
<keyword evidence="10 15" id="KW-0479">Metal-binding</keyword>
<keyword evidence="11 15" id="KW-0255">Endonuclease</keyword>
<dbReference type="Gene3D" id="3.30.160.20">
    <property type="match status" value="1"/>
</dbReference>
<dbReference type="NCBIfam" id="TIGR02191">
    <property type="entry name" value="RNaseIII"/>
    <property type="match status" value="1"/>
</dbReference>
<dbReference type="InterPro" id="IPR000999">
    <property type="entry name" value="RNase_III_dom"/>
</dbReference>
<evidence type="ECO:0000256" key="12">
    <source>
        <dbReference type="ARBA" id="ARBA00022801"/>
    </source>
</evidence>
<evidence type="ECO:0000259" key="18">
    <source>
        <dbReference type="PROSITE" id="PS50142"/>
    </source>
</evidence>
<dbReference type="GO" id="GO:0046872">
    <property type="term" value="F:metal ion binding"/>
    <property type="evidence" value="ECO:0007669"/>
    <property type="project" value="UniProtKB-KW"/>
</dbReference>
<dbReference type="InterPro" id="IPR011907">
    <property type="entry name" value="RNase_III"/>
</dbReference>
<feature type="compositionally biased region" description="Low complexity" evidence="16">
    <location>
        <begin position="214"/>
        <end position="224"/>
    </location>
</feature>
<dbReference type="PANTHER" id="PTHR11207:SF0">
    <property type="entry name" value="RIBONUCLEASE 3"/>
    <property type="match status" value="1"/>
</dbReference>
<comment type="similarity">
    <text evidence="3">Belongs to the ribonuclease III family.</text>
</comment>
<feature type="active site" evidence="15">
    <location>
        <position position="47"/>
    </location>
</feature>
<evidence type="ECO:0000256" key="1">
    <source>
        <dbReference type="ARBA" id="ARBA00000109"/>
    </source>
</evidence>
<feature type="active site" evidence="15">
    <location>
        <position position="119"/>
    </location>
</feature>
<feature type="binding site" evidence="15">
    <location>
        <position position="119"/>
    </location>
    <ligand>
        <name>Mg(2+)</name>
        <dbReference type="ChEBI" id="CHEBI:18420"/>
    </ligand>
</feature>
<keyword evidence="12 15" id="KW-0378">Hydrolase</keyword>
<dbReference type="Pfam" id="PF14622">
    <property type="entry name" value="Ribonucleas_3_3"/>
    <property type="match status" value="1"/>
</dbReference>
<dbReference type="SMART" id="SM00358">
    <property type="entry name" value="DSRM"/>
    <property type="match status" value="1"/>
</dbReference>
<evidence type="ECO:0000313" key="19">
    <source>
        <dbReference type="EMBL" id="CUA86278.1"/>
    </source>
</evidence>
<keyword evidence="15" id="KW-0699">rRNA-binding</keyword>
<keyword evidence="13 15" id="KW-0460">Magnesium</keyword>
<keyword evidence="14 15" id="KW-0694">RNA-binding</keyword>
<evidence type="ECO:0000256" key="14">
    <source>
        <dbReference type="ARBA" id="ARBA00022884"/>
    </source>
</evidence>
<feature type="domain" description="DRBM" evidence="17">
    <location>
        <begin position="157"/>
        <end position="227"/>
    </location>
</feature>
<dbReference type="GO" id="GO:0003725">
    <property type="term" value="F:double-stranded RNA binding"/>
    <property type="evidence" value="ECO:0007669"/>
    <property type="project" value="TreeGrafter"/>
</dbReference>
<feature type="binding site" evidence="15">
    <location>
        <position position="116"/>
    </location>
    <ligand>
        <name>Mg(2+)</name>
        <dbReference type="ChEBI" id="CHEBI:18420"/>
    </ligand>
</feature>
<comment type="cofactor">
    <cofactor evidence="15">
        <name>Mg(2+)</name>
        <dbReference type="ChEBI" id="CHEBI:18420"/>
    </cofactor>
</comment>
<keyword evidence="5 15" id="KW-0963">Cytoplasm</keyword>
<comment type="subcellular location">
    <subcellularLocation>
        <location evidence="2 15">Cytoplasm</location>
    </subcellularLocation>
</comment>
<evidence type="ECO:0000256" key="3">
    <source>
        <dbReference type="ARBA" id="ARBA00010183"/>
    </source>
</evidence>
<dbReference type="EMBL" id="CYHA01000007">
    <property type="protein sequence ID" value="CUA86278.1"/>
    <property type="molecule type" value="Genomic_DNA"/>
</dbReference>
<evidence type="ECO:0000256" key="16">
    <source>
        <dbReference type="SAM" id="MobiDB-lite"/>
    </source>
</evidence>
<dbReference type="InterPro" id="IPR014720">
    <property type="entry name" value="dsRBD_dom"/>
</dbReference>
<dbReference type="OrthoDB" id="9805026at2"/>
<evidence type="ECO:0000259" key="17">
    <source>
        <dbReference type="PROSITE" id="PS50137"/>
    </source>
</evidence>
<dbReference type="GO" id="GO:0004525">
    <property type="term" value="F:ribonuclease III activity"/>
    <property type="evidence" value="ECO:0007669"/>
    <property type="project" value="UniProtKB-UniRule"/>
</dbReference>
<dbReference type="HAMAP" id="MF_00104">
    <property type="entry name" value="RNase_III"/>
    <property type="match status" value="1"/>
</dbReference>
<evidence type="ECO:0000256" key="15">
    <source>
        <dbReference type="HAMAP-Rule" id="MF_00104"/>
    </source>
</evidence>
<keyword evidence="6 15" id="KW-0698">rRNA processing</keyword>
<dbReference type="PROSITE" id="PS50137">
    <property type="entry name" value="DS_RBD"/>
    <property type="match status" value="1"/>
</dbReference>
<evidence type="ECO:0000256" key="7">
    <source>
        <dbReference type="ARBA" id="ARBA00022664"/>
    </source>
</evidence>
<evidence type="ECO:0000256" key="13">
    <source>
        <dbReference type="ARBA" id="ARBA00022842"/>
    </source>
</evidence>
<sequence length="237" mass="26683">MNVTDNRFRRLSEALGHAFSRPELLRQALTHRSFGTPHNERFEFIGDSILNYTVARMLYDRFPQLTEGELSRLRANLVNQNTLAEIAHELKLGDYLYLGEGELKSGGFNRPSILADALEATFAAVSFDAGFAEAEAVVRGLYAARVQAIDPTKHAKDAKTRLQEWLQSQRLALPRYRIQAQSGEAHEQHFLVVCDLAEIGVETQGEGTSRRNAEQQAAERALQQLEEKHPQGGKRLR</sequence>
<comment type="function">
    <text evidence="15">Digests double-stranded RNA. Involved in the processing of primary rRNA transcript to yield the immediate precursors to the large and small rRNAs (23S and 16S). Processes some mRNAs, and tRNAs when they are encoded in the rRNA operon. Processes pre-crRNA and tracrRNA of type II CRISPR loci if present in the organism.</text>
</comment>
<dbReference type="Proteomes" id="UP000243535">
    <property type="component" value="Unassembled WGS sequence"/>
</dbReference>
<feature type="region of interest" description="Disordered" evidence="16">
    <location>
        <begin position="205"/>
        <end position="237"/>
    </location>
</feature>
<dbReference type="GO" id="GO:0019843">
    <property type="term" value="F:rRNA binding"/>
    <property type="evidence" value="ECO:0007669"/>
    <property type="project" value="UniProtKB-KW"/>
</dbReference>
<dbReference type="EC" id="3.1.26.3" evidence="15"/>
<evidence type="ECO:0000256" key="11">
    <source>
        <dbReference type="ARBA" id="ARBA00022759"/>
    </source>
</evidence>
<dbReference type="GO" id="GO:0006364">
    <property type="term" value="P:rRNA processing"/>
    <property type="evidence" value="ECO:0007669"/>
    <property type="project" value="UniProtKB-UniRule"/>
</dbReference>
<dbReference type="STRING" id="375574.GCA_001418035_02405"/>
<organism evidence="19 20">
    <name type="scientific">Gulbenkiania indica</name>
    <dbReference type="NCBI Taxonomy" id="375574"/>
    <lineage>
        <taxon>Bacteria</taxon>
        <taxon>Pseudomonadati</taxon>
        <taxon>Pseudomonadota</taxon>
        <taxon>Betaproteobacteria</taxon>
        <taxon>Neisseriales</taxon>
        <taxon>Chromobacteriaceae</taxon>
        <taxon>Gulbenkiania</taxon>
    </lineage>
</organism>
<dbReference type="FunFam" id="3.30.160.20:FF:000003">
    <property type="entry name" value="Ribonuclease 3"/>
    <property type="match status" value="1"/>
</dbReference>
<dbReference type="SMART" id="SM00535">
    <property type="entry name" value="RIBOc"/>
    <property type="match status" value="1"/>
</dbReference>
<evidence type="ECO:0000256" key="5">
    <source>
        <dbReference type="ARBA" id="ARBA00022490"/>
    </source>
</evidence>
<keyword evidence="8 15" id="KW-0819">tRNA processing</keyword>
<gene>
    <name evidence="15" type="primary">rnc</name>
    <name evidence="19" type="ORF">Ga0061063_2629</name>
</gene>
<dbReference type="SUPFAM" id="SSF69065">
    <property type="entry name" value="RNase III domain-like"/>
    <property type="match status" value="1"/>
</dbReference>
<feature type="binding site" evidence="15">
    <location>
        <position position="43"/>
    </location>
    <ligand>
        <name>Mg(2+)</name>
        <dbReference type="ChEBI" id="CHEBI:18420"/>
    </ligand>
</feature>
<proteinExistence type="inferred from homology"/>
<protein>
    <recommendedName>
        <fullName evidence="15">Ribonuclease 3</fullName>
        <ecNumber evidence="15">3.1.26.3</ecNumber>
    </recommendedName>
    <alternativeName>
        <fullName evidence="15">Ribonuclease III</fullName>
        <shortName evidence="15">RNase III</shortName>
    </alternativeName>
</protein>
<feature type="domain" description="RNase III" evidence="18">
    <location>
        <begin position="8"/>
        <end position="130"/>
    </location>
</feature>
<keyword evidence="20" id="KW-1185">Reference proteome</keyword>
<dbReference type="Gene3D" id="1.10.1520.10">
    <property type="entry name" value="Ribonuclease III domain"/>
    <property type="match status" value="1"/>
</dbReference>
<accession>A0A0K6H617</accession>
<evidence type="ECO:0000256" key="8">
    <source>
        <dbReference type="ARBA" id="ARBA00022694"/>
    </source>
</evidence>
<dbReference type="GO" id="GO:0008033">
    <property type="term" value="P:tRNA processing"/>
    <property type="evidence" value="ECO:0007669"/>
    <property type="project" value="UniProtKB-KW"/>
</dbReference>
<evidence type="ECO:0000256" key="10">
    <source>
        <dbReference type="ARBA" id="ARBA00022723"/>
    </source>
</evidence>
<dbReference type="PROSITE" id="PS50142">
    <property type="entry name" value="RNASE_3_2"/>
    <property type="match status" value="1"/>
</dbReference>
<keyword evidence="7 15" id="KW-0507">mRNA processing</keyword>